<gene>
    <name evidence="1" type="ORF">L3Y34_000953</name>
    <name evidence="2" type="ORF">L5515_003810</name>
</gene>
<keyword evidence="4" id="KW-1185">Reference proteome</keyword>
<name>A0AAE9DBB4_CAEBR</name>
<dbReference type="AlphaFoldDB" id="A0AAE9DBB4"/>
<protein>
    <submittedName>
        <fullName evidence="1">Uncharacterized protein</fullName>
    </submittedName>
</protein>
<evidence type="ECO:0000313" key="1">
    <source>
        <dbReference type="EMBL" id="ULU00065.1"/>
    </source>
</evidence>
<dbReference type="Proteomes" id="UP000829354">
    <property type="component" value="Chromosome III"/>
</dbReference>
<proteinExistence type="predicted"/>
<accession>A0AAE9DBB4</accession>
<sequence length="83" mass="9472">MFFGKEDGPQDVYIDCTSTVGSGNTEVLEKKGERKSSRIRRSQDFFGSDRLSKVVQQPFLFTVSKLRCSQHQPIVRPSVFTKK</sequence>
<evidence type="ECO:0000313" key="2">
    <source>
        <dbReference type="EMBL" id="UMM22750.1"/>
    </source>
</evidence>
<evidence type="ECO:0000313" key="4">
    <source>
        <dbReference type="Proteomes" id="UP000829354"/>
    </source>
</evidence>
<evidence type="ECO:0000313" key="3">
    <source>
        <dbReference type="Proteomes" id="UP000827892"/>
    </source>
</evidence>
<dbReference type="EMBL" id="CP092622">
    <property type="protein sequence ID" value="UMM22750.1"/>
    <property type="molecule type" value="Genomic_DNA"/>
</dbReference>
<reference evidence="2 4" key="1">
    <citation type="submission" date="2022-04" db="EMBL/GenBank/DDBJ databases">
        <title>Chromosome-level reference genomes for two strains of Caenorhabditis briggsae: an improved platform for comparative genomics.</title>
        <authorList>
            <person name="Stevens L."/>
            <person name="Andersen E."/>
        </authorList>
    </citation>
    <scope>NUCLEOTIDE SEQUENCE [LARGE SCALE GENOMIC DNA]</scope>
    <source>
        <strain evidence="2">VX34</strain>
        <tissue evidence="2">Whole-organism</tissue>
    </source>
</reference>
<organism evidence="1 3">
    <name type="scientific">Caenorhabditis briggsae</name>
    <dbReference type="NCBI Taxonomy" id="6238"/>
    <lineage>
        <taxon>Eukaryota</taxon>
        <taxon>Metazoa</taxon>
        <taxon>Ecdysozoa</taxon>
        <taxon>Nematoda</taxon>
        <taxon>Chromadorea</taxon>
        <taxon>Rhabditida</taxon>
        <taxon>Rhabditina</taxon>
        <taxon>Rhabditomorpha</taxon>
        <taxon>Rhabditoidea</taxon>
        <taxon>Rhabditidae</taxon>
        <taxon>Peloderinae</taxon>
        <taxon>Caenorhabditis</taxon>
    </lineage>
</organism>
<dbReference type="EMBL" id="CP090893">
    <property type="protein sequence ID" value="ULU00065.1"/>
    <property type="molecule type" value="Genomic_DNA"/>
</dbReference>
<dbReference type="Proteomes" id="UP000827892">
    <property type="component" value="Chromosome III"/>
</dbReference>
<reference evidence="1 3" key="2">
    <citation type="submission" date="2022-05" db="EMBL/GenBank/DDBJ databases">
        <title>Chromosome-level reference genomes for two strains of Caenorhabditis briggsae: an improved platform for comparative genomics.</title>
        <authorList>
            <person name="Stevens L."/>
            <person name="Andersen E.C."/>
        </authorList>
    </citation>
    <scope>NUCLEOTIDE SEQUENCE [LARGE SCALE GENOMIC DNA]</scope>
    <source>
        <strain evidence="1">QX1410_ONT</strain>
        <tissue evidence="1">Whole-organism</tissue>
    </source>
</reference>